<dbReference type="OrthoDB" id="116240at2"/>
<evidence type="ECO:0000313" key="5">
    <source>
        <dbReference type="Proteomes" id="UP000033618"/>
    </source>
</evidence>
<dbReference type="PRINTS" id="PR00455">
    <property type="entry name" value="HTHTETR"/>
</dbReference>
<dbReference type="GO" id="GO:0003700">
    <property type="term" value="F:DNA-binding transcription factor activity"/>
    <property type="evidence" value="ECO:0007669"/>
    <property type="project" value="TreeGrafter"/>
</dbReference>
<dbReference type="GO" id="GO:0000976">
    <property type="term" value="F:transcription cis-regulatory region binding"/>
    <property type="evidence" value="ECO:0007669"/>
    <property type="project" value="TreeGrafter"/>
</dbReference>
<dbReference type="PANTHER" id="PTHR30055">
    <property type="entry name" value="HTH-TYPE TRANSCRIPTIONAL REGULATOR RUTR"/>
    <property type="match status" value="1"/>
</dbReference>
<dbReference type="InterPro" id="IPR001647">
    <property type="entry name" value="HTH_TetR"/>
</dbReference>
<dbReference type="SUPFAM" id="SSF46689">
    <property type="entry name" value="Homeodomain-like"/>
    <property type="match status" value="1"/>
</dbReference>
<reference evidence="4 5" key="1">
    <citation type="submission" date="2015-03" db="EMBL/GenBank/DDBJ databases">
        <title>Draft Genome Sequence of Burkholderia andropogonis type strain ICMP2807, isolated from Sorghum bicolor.</title>
        <authorList>
            <person name="Lopes-Santos L."/>
            <person name="Castro D.B."/>
            <person name="Ottoboni L.M."/>
            <person name="Park D."/>
            <person name="Weirc B.S."/>
            <person name="Destefano S.A."/>
        </authorList>
    </citation>
    <scope>NUCLEOTIDE SEQUENCE [LARGE SCALE GENOMIC DNA]</scope>
    <source>
        <strain evidence="4 5">ICMP2807</strain>
    </source>
</reference>
<dbReference type="EMBL" id="LAQU01000001">
    <property type="protein sequence ID" value="KKB65332.1"/>
    <property type="molecule type" value="Genomic_DNA"/>
</dbReference>
<comment type="caution">
    <text evidence="4">The sequence shown here is derived from an EMBL/GenBank/DDBJ whole genome shotgun (WGS) entry which is preliminary data.</text>
</comment>
<dbReference type="PROSITE" id="PS50977">
    <property type="entry name" value="HTH_TETR_2"/>
    <property type="match status" value="1"/>
</dbReference>
<keyword evidence="1 2" id="KW-0238">DNA-binding</keyword>
<organism evidence="4 5">
    <name type="scientific">Robbsia andropogonis</name>
    <dbReference type="NCBI Taxonomy" id="28092"/>
    <lineage>
        <taxon>Bacteria</taxon>
        <taxon>Pseudomonadati</taxon>
        <taxon>Pseudomonadota</taxon>
        <taxon>Betaproteobacteria</taxon>
        <taxon>Burkholderiales</taxon>
        <taxon>Burkholderiaceae</taxon>
        <taxon>Robbsia</taxon>
    </lineage>
</organism>
<evidence type="ECO:0000256" key="2">
    <source>
        <dbReference type="PROSITE-ProRule" id="PRU00335"/>
    </source>
</evidence>
<feature type="domain" description="HTH tetR-type" evidence="3">
    <location>
        <begin position="2"/>
        <end position="62"/>
    </location>
</feature>
<protein>
    <recommendedName>
        <fullName evidence="3">HTH tetR-type domain-containing protein</fullName>
    </recommendedName>
</protein>
<keyword evidence="5" id="KW-1185">Reference proteome</keyword>
<dbReference type="Gene3D" id="1.10.357.10">
    <property type="entry name" value="Tetracycline Repressor, domain 2"/>
    <property type="match status" value="1"/>
</dbReference>
<evidence type="ECO:0000313" key="4">
    <source>
        <dbReference type="EMBL" id="KKB65332.1"/>
    </source>
</evidence>
<gene>
    <name evidence="4" type="ORF">WM40_01720</name>
</gene>
<dbReference type="SUPFAM" id="SSF48498">
    <property type="entry name" value="Tetracyclin repressor-like, C-terminal domain"/>
    <property type="match status" value="1"/>
</dbReference>
<dbReference type="PATRIC" id="fig|28092.6.peg.399"/>
<dbReference type="InterPro" id="IPR050109">
    <property type="entry name" value="HTH-type_TetR-like_transc_reg"/>
</dbReference>
<sequence>MPEKREQILRAATTLFGKHGYHAVGIDWIIAESKVSKMTMYRHFPSKGDLVVAVLKTCQYRDAESLERYVTAVQEPVERLKRVFDWHRDWFNSEGFTGSMFAHAAYEFSDKGTQIHRINVEQKSHLTCFIADILSDIIDPQKAQDVAPILVMLLDGATLGVQVFGAARARCDVWEAACELAGIHAVERSW</sequence>
<accession>A0A0F5K719</accession>
<evidence type="ECO:0000259" key="3">
    <source>
        <dbReference type="PROSITE" id="PS50977"/>
    </source>
</evidence>
<name>A0A0F5K719_9BURK</name>
<dbReference type="Proteomes" id="UP000033618">
    <property type="component" value="Unassembled WGS sequence"/>
</dbReference>
<dbReference type="InterPro" id="IPR036271">
    <property type="entry name" value="Tet_transcr_reg_TetR-rel_C_sf"/>
</dbReference>
<dbReference type="PANTHER" id="PTHR30055:SF200">
    <property type="entry name" value="HTH-TYPE TRANSCRIPTIONAL REPRESSOR BDCR"/>
    <property type="match status" value="1"/>
</dbReference>
<dbReference type="Pfam" id="PF00440">
    <property type="entry name" value="TetR_N"/>
    <property type="match status" value="1"/>
</dbReference>
<evidence type="ECO:0000256" key="1">
    <source>
        <dbReference type="ARBA" id="ARBA00023125"/>
    </source>
</evidence>
<dbReference type="STRING" id="28092.WM40_01720"/>
<dbReference type="InterPro" id="IPR009057">
    <property type="entry name" value="Homeodomain-like_sf"/>
</dbReference>
<proteinExistence type="predicted"/>
<feature type="DNA-binding region" description="H-T-H motif" evidence="2">
    <location>
        <begin position="25"/>
        <end position="44"/>
    </location>
</feature>
<dbReference type="AlphaFoldDB" id="A0A0F5K719"/>